<evidence type="ECO:0000256" key="2">
    <source>
        <dbReference type="ARBA" id="ARBA00022692"/>
    </source>
</evidence>
<dbReference type="Pfam" id="PF07291">
    <property type="entry name" value="MauE"/>
    <property type="match status" value="1"/>
</dbReference>
<evidence type="ECO:0000256" key="5">
    <source>
        <dbReference type="ARBA" id="ARBA00023136"/>
    </source>
</evidence>
<evidence type="ECO:0000313" key="8">
    <source>
        <dbReference type="EMBL" id="GEQ85403.1"/>
    </source>
</evidence>
<comment type="subcellular location">
    <subcellularLocation>
        <location evidence="1">Membrane</location>
        <topology evidence="1">Multi-pass membrane protein</topology>
    </subcellularLocation>
</comment>
<dbReference type="RefSeq" id="WP_151893324.1">
    <property type="nucleotide sequence ID" value="NZ_BKCF01000001.1"/>
</dbReference>
<dbReference type="PROSITE" id="PS50846">
    <property type="entry name" value="HMA_2"/>
    <property type="match status" value="1"/>
</dbReference>
<keyword evidence="5 6" id="KW-0472">Membrane</keyword>
<feature type="transmembrane region" description="Helical" evidence="6">
    <location>
        <begin position="124"/>
        <end position="144"/>
    </location>
</feature>
<dbReference type="InterPro" id="IPR009908">
    <property type="entry name" value="Methylamine_util_MauE"/>
</dbReference>
<dbReference type="AlphaFoldDB" id="A0A5J4FUD8"/>
<evidence type="ECO:0000259" key="7">
    <source>
        <dbReference type="PROSITE" id="PS50846"/>
    </source>
</evidence>
<dbReference type="Proteomes" id="UP000326994">
    <property type="component" value="Unassembled WGS sequence"/>
</dbReference>
<sequence length="251" mass="28084">MKHTYNITGMTCNGCKASVEKTLRAVDDVTDVEVNLESGRAEISMNQHIVTTTFRQALPSKYTISEVSVKQVGNAEIGDKQNIFNTSNNETQTKLEQLKPLFLIFGCIVLITAALNYNGFNISAVMLDFMGIFFFIFSLFKFFNLRGFAQSFSMYDPLAKAVPEYGKVYPFIELILGFMFLSRIQIPIVLIVTIIIIGITTIGVTRSLMSKKTIQCACLGTVLKLPMTEATFIENTIMIVMAIIMITKIYL</sequence>
<dbReference type="InterPro" id="IPR036163">
    <property type="entry name" value="HMA_dom_sf"/>
</dbReference>
<dbReference type="InterPro" id="IPR017969">
    <property type="entry name" value="Heavy-metal-associated_CS"/>
</dbReference>
<keyword evidence="9" id="KW-1185">Reference proteome</keyword>
<dbReference type="EMBL" id="BKCF01000001">
    <property type="protein sequence ID" value="GEQ85403.1"/>
    <property type="molecule type" value="Genomic_DNA"/>
</dbReference>
<protein>
    <recommendedName>
        <fullName evidence="7">HMA domain-containing protein</fullName>
    </recommendedName>
</protein>
<dbReference type="PROSITE" id="PS01047">
    <property type="entry name" value="HMA_1"/>
    <property type="match status" value="1"/>
</dbReference>
<evidence type="ECO:0000313" key="9">
    <source>
        <dbReference type="Proteomes" id="UP000326994"/>
    </source>
</evidence>
<reference evidence="8 9" key="1">
    <citation type="submission" date="2019-08" db="EMBL/GenBank/DDBJ databases">
        <title>Ulvibacter marinistellae sp. nov., isolated from a starfish, Patiria pectinifera.</title>
        <authorList>
            <person name="Kawano K."/>
            <person name="Ushijima N."/>
            <person name="Kihara M."/>
            <person name="Itoh H."/>
        </authorList>
    </citation>
    <scope>NUCLEOTIDE SEQUENCE [LARGE SCALE GENOMIC DNA]</scope>
    <source>
        <strain evidence="8 9">KK4</strain>
    </source>
</reference>
<evidence type="ECO:0000256" key="4">
    <source>
        <dbReference type="ARBA" id="ARBA00022989"/>
    </source>
</evidence>
<keyword evidence="3" id="KW-0479">Metal-binding</keyword>
<dbReference type="SUPFAM" id="SSF55008">
    <property type="entry name" value="HMA, heavy metal-associated domain"/>
    <property type="match status" value="1"/>
</dbReference>
<organism evidence="8 9">
    <name type="scientific">Patiriisocius marinistellae</name>
    <dbReference type="NCBI Taxonomy" id="2494560"/>
    <lineage>
        <taxon>Bacteria</taxon>
        <taxon>Pseudomonadati</taxon>
        <taxon>Bacteroidota</taxon>
        <taxon>Flavobacteriia</taxon>
        <taxon>Flavobacteriales</taxon>
        <taxon>Flavobacteriaceae</taxon>
        <taxon>Patiriisocius</taxon>
    </lineage>
</organism>
<dbReference type="OrthoDB" id="1521937at2"/>
<dbReference type="Gene3D" id="3.30.70.100">
    <property type="match status" value="1"/>
</dbReference>
<evidence type="ECO:0000256" key="6">
    <source>
        <dbReference type="SAM" id="Phobius"/>
    </source>
</evidence>
<dbReference type="InterPro" id="IPR006121">
    <property type="entry name" value="HMA_dom"/>
</dbReference>
<name>A0A5J4FUD8_9FLAO</name>
<evidence type="ECO:0000256" key="1">
    <source>
        <dbReference type="ARBA" id="ARBA00004141"/>
    </source>
</evidence>
<feature type="transmembrane region" description="Helical" evidence="6">
    <location>
        <begin position="230"/>
        <end position="250"/>
    </location>
</feature>
<feature type="transmembrane region" description="Helical" evidence="6">
    <location>
        <begin position="188"/>
        <end position="209"/>
    </location>
</feature>
<dbReference type="GO" id="GO:0016020">
    <property type="term" value="C:membrane"/>
    <property type="evidence" value="ECO:0007669"/>
    <property type="project" value="UniProtKB-SubCell"/>
</dbReference>
<dbReference type="Pfam" id="PF00403">
    <property type="entry name" value="HMA"/>
    <property type="match status" value="1"/>
</dbReference>
<feature type="domain" description="HMA" evidence="7">
    <location>
        <begin position="1"/>
        <end position="66"/>
    </location>
</feature>
<dbReference type="GO" id="GO:0030416">
    <property type="term" value="P:methylamine metabolic process"/>
    <property type="evidence" value="ECO:0007669"/>
    <property type="project" value="InterPro"/>
</dbReference>
<dbReference type="GO" id="GO:0046872">
    <property type="term" value="F:metal ion binding"/>
    <property type="evidence" value="ECO:0007669"/>
    <property type="project" value="UniProtKB-KW"/>
</dbReference>
<dbReference type="CDD" id="cd00371">
    <property type="entry name" value="HMA"/>
    <property type="match status" value="1"/>
</dbReference>
<comment type="caution">
    <text evidence="8">The sequence shown here is derived from an EMBL/GenBank/DDBJ whole genome shotgun (WGS) entry which is preliminary data.</text>
</comment>
<proteinExistence type="predicted"/>
<evidence type="ECO:0000256" key="3">
    <source>
        <dbReference type="ARBA" id="ARBA00022723"/>
    </source>
</evidence>
<gene>
    <name evidence="8" type="ORF">ULMS_09110</name>
</gene>
<keyword evidence="4 6" id="KW-1133">Transmembrane helix</keyword>
<feature type="transmembrane region" description="Helical" evidence="6">
    <location>
        <begin position="101"/>
        <end position="118"/>
    </location>
</feature>
<keyword evidence="2 6" id="KW-0812">Transmembrane</keyword>
<accession>A0A5J4FUD8</accession>